<feature type="region of interest" description="Disordered" evidence="6">
    <location>
        <begin position="54"/>
        <end position="92"/>
    </location>
</feature>
<dbReference type="PANTHER" id="PTHR31454">
    <property type="entry name" value="ACTIVE REGULATOR OF SIRT1"/>
    <property type="match status" value="1"/>
</dbReference>
<dbReference type="PANTHER" id="PTHR31454:SF2">
    <property type="entry name" value="ACTIVE REGULATOR OF SIRT1"/>
    <property type="match status" value="1"/>
</dbReference>
<comment type="subcellular location">
    <subcellularLocation>
        <location evidence="1">Nucleus</location>
        <location evidence="1">Nucleolus</location>
    </subcellularLocation>
</comment>
<evidence type="ECO:0000313" key="8">
    <source>
        <dbReference type="Proteomes" id="UP000297703"/>
    </source>
</evidence>
<dbReference type="GO" id="GO:0019899">
    <property type="term" value="F:enzyme binding"/>
    <property type="evidence" value="ECO:0007669"/>
    <property type="project" value="TreeGrafter"/>
</dbReference>
<comment type="caution">
    <text evidence="7">The sequence shown here is derived from an EMBL/GenBank/DDBJ whole genome shotgun (WGS) entry which is preliminary data.</text>
</comment>
<evidence type="ECO:0000256" key="4">
    <source>
        <dbReference type="ARBA" id="ARBA00023242"/>
    </source>
</evidence>
<proteinExistence type="inferred from homology"/>
<dbReference type="EMBL" id="QXTE01000087">
    <property type="protein sequence ID" value="TFK07237.1"/>
    <property type="molecule type" value="Genomic_DNA"/>
</dbReference>
<comment type="similarity">
    <text evidence="2">Belongs to the AROS family.</text>
</comment>
<evidence type="ECO:0000256" key="5">
    <source>
        <dbReference type="ARBA" id="ARBA00032748"/>
    </source>
</evidence>
<reference evidence="7 8" key="1">
    <citation type="submission" date="2019-04" db="EMBL/GenBank/DDBJ databases">
        <title>Draft genome of the big-headed turtle Platysternon megacephalum.</title>
        <authorList>
            <person name="Gong S."/>
        </authorList>
    </citation>
    <scope>NUCLEOTIDE SEQUENCE [LARGE SCALE GENOMIC DNA]</scope>
    <source>
        <strain evidence="7">DO16091913</strain>
        <tissue evidence="7">Muscle</tissue>
    </source>
</reference>
<evidence type="ECO:0000256" key="2">
    <source>
        <dbReference type="ARBA" id="ARBA00007318"/>
    </source>
</evidence>
<evidence type="ECO:0000313" key="7">
    <source>
        <dbReference type="EMBL" id="TFK07237.1"/>
    </source>
</evidence>
<dbReference type="AlphaFoldDB" id="A0A4D9EAR7"/>
<evidence type="ECO:0000256" key="3">
    <source>
        <dbReference type="ARBA" id="ARBA00016855"/>
    </source>
</evidence>
<gene>
    <name evidence="7" type="ORF">DR999_PMT09916</name>
</gene>
<dbReference type="Proteomes" id="UP000297703">
    <property type="component" value="Unassembled WGS sequence"/>
</dbReference>
<organism evidence="7 8">
    <name type="scientific">Platysternon megacephalum</name>
    <name type="common">big-headed turtle</name>
    <dbReference type="NCBI Taxonomy" id="55544"/>
    <lineage>
        <taxon>Eukaryota</taxon>
        <taxon>Metazoa</taxon>
        <taxon>Chordata</taxon>
        <taxon>Craniata</taxon>
        <taxon>Vertebrata</taxon>
        <taxon>Euteleostomi</taxon>
        <taxon>Archelosauria</taxon>
        <taxon>Testudinata</taxon>
        <taxon>Testudines</taxon>
        <taxon>Cryptodira</taxon>
        <taxon>Durocryptodira</taxon>
        <taxon>Testudinoidea</taxon>
        <taxon>Platysternidae</taxon>
        <taxon>Platysternon</taxon>
    </lineage>
</organism>
<dbReference type="GO" id="GO:0005730">
    <property type="term" value="C:nucleolus"/>
    <property type="evidence" value="ECO:0007669"/>
    <property type="project" value="UniProtKB-SubCell"/>
</dbReference>
<feature type="compositionally biased region" description="Basic and acidic residues" evidence="6">
    <location>
        <begin position="151"/>
        <end position="162"/>
    </location>
</feature>
<name>A0A4D9EAR7_9SAUR</name>
<dbReference type="STRING" id="55544.A0A4D9EAR7"/>
<dbReference type="OrthoDB" id="6493910at2759"/>
<dbReference type="InterPro" id="IPR023262">
    <property type="entry name" value="AROS"/>
</dbReference>
<keyword evidence="8" id="KW-1185">Reference proteome</keyword>
<feature type="compositionally biased region" description="Basic residues" evidence="6">
    <location>
        <begin position="67"/>
        <end position="78"/>
    </location>
</feature>
<evidence type="ECO:0000256" key="6">
    <source>
        <dbReference type="SAM" id="MobiDB-lite"/>
    </source>
</evidence>
<protein>
    <recommendedName>
        <fullName evidence="3">Active regulator of SIRT1</fullName>
    </recommendedName>
    <alternativeName>
        <fullName evidence="5">40S ribosomal protein S19-binding protein 1</fullName>
    </alternativeName>
</protein>
<dbReference type="Pfam" id="PF15684">
    <property type="entry name" value="AROS"/>
    <property type="match status" value="1"/>
</dbReference>
<feature type="region of interest" description="Disordered" evidence="6">
    <location>
        <begin position="142"/>
        <end position="165"/>
    </location>
</feature>
<keyword evidence="4" id="KW-0539">Nucleus</keyword>
<evidence type="ECO:0000256" key="1">
    <source>
        <dbReference type="ARBA" id="ARBA00004604"/>
    </source>
</evidence>
<sequence length="185" mass="20545">MCRKCGRAAGGSGVAEDRKCGRAEGGGGSRRHVGRAGRMSASLLRKGLELLETAAGHQPGLSSPQQRLRKPLKRKKAARGPGRDKTTVKGKVTKSAIEEYRKHQAVDHLKKNLQYMTKGRFTADKTITQQARESCFCSLVLDQNRGRKSRDRPPEKPKKKSEGTVFTEEDFQKFEREYFGRAGAV</sequence>
<feature type="region of interest" description="Disordered" evidence="6">
    <location>
        <begin position="1"/>
        <end position="40"/>
    </location>
</feature>
<dbReference type="PRINTS" id="PR02029">
    <property type="entry name" value="ACTREGSIRT1"/>
</dbReference>
<accession>A0A4D9EAR7</accession>
<reference evidence="7 8" key="2">
    <citation type="submission" date="2019-04" db="EMBL/GenBank/DDBJ databases">
        <title>The genome sequence of big-headed turtle.</title>
        <authorList>
            <person name="Gong S."/>
        </authorList>
    </citation>
    <scope>NUCLEOTIDE SEQUENCE [LARGE SCALE GENOMIC DNA]</scope>
    <source>
        <strain evidence="7">DO16091913</strain>
        <tissue evidence="7">Muscle</tissue>
    </source>
</reference>